<dbReference type="EMBL" id="CAJPDS010000005">
    <property type="protein sequence ID" value="CAF9907582.1"/>
    <property type="molecule type" value="Genomic_DNA"/>
</dbReference>
<dbReference type="AlphaFoldDB" id="A0A8H3HYE4"/>
<evidence type="ECO:0000313" key="4">
    <source>
        <dbReference type="Proteomes" id="UP000664521"/>
    </source>
</evidence>
<comment type="caution">
    <text evidence="3">The sequence shown here is derived from an EMBL/GenBank/DDBJ whole genome shotgun (WGS) entry which is preliminary data.</text>
</comment>
<organism evidence="3 4">
    <name type="scientific">Heterodermia speciosa</name>
    <dbReference type="NCBI Taxonomy" id="116794"/>
    <lineage>
        <taxon>Eukaryota</taxon>
        <taxon>Fungi</taxon>
        <taxon>Dikarya</taxon>
        <taxon>Ascomycota</taxon>
        <taxon>Pezizomycotina</taxon>
        <taxon>Lecanoromycetes</taxon>
        <taxon>OSLEUM clade</taxon>
        <taxon>Lecanoromycetidae</taxon>
        <taxon>Caliciales</taxon>
        <taxon>Physciaceae</taxon>
        <taxon>Heterodermia</taxon>
    </lineage>
</organism>
<dbReference type="Gene3D" id="3.20.20.60">
    <property type="entry name" value="Phosphoenolpyruvate-binding domains"/>
    <property type="match status" value="1"/>
</dbReference>
<evidence type="ECO:0000256" key="2">
    <source>
        <dbReference type="SAM" id="MobiDB-lite"/>
    </source>
</evidence>
<proteinExistence type="predicted"/>
<dbReference type="Proteomes" id="UP000664521">
    <property type="component" value="Unassembled WGS sequence"/>
</dbReference>
<dbReference type="PANTHER" id="PTHR42905:SF2">
    <property type="entry name" value="PHOSPHOENOLPYRUVATE CARBOXYLASE FAMILY PROTEIN"/>
    <property type="match status" value="1"/>
</dbReference>
<keyword evidence="4" id="KW-1185">Reference proteome</keyword>
<dbReference type="InterPro" id="IPR040442">
    <property type="entry name" value="Pyrv_kinase-like_dom_sf"/>
</dbReference>
<protein>
    <submittedName>
        <fullName evidence="3">Uncharacterized protein</fullName>
    </submittedName>
</protein>
<dbReference type="OrthoDB" id="1923844at2759"/>
<gene>
    <name evidence="3" type="ORF">HETSPECPRED_007175</name>
</gene>
<sequence>MVEEHTVEASLPPETSNTQPPLTGSAKLRRLLAEPDKIVVCPGVYDGFTARLALRAGFECLYMTGAGTTMSRLGMADLGLATLNDMRDNAGMIASLDRSIPVIADADTGYGGPLQVGRTVSQYISAGIAALHLEDQVLNKRCGHLSNKQLVPEEIYLARIRAAVNARRQSPGDIVIIARTDALASLGFQTATARLKKAIAIGADVAFLEGLTSQTDAVNACKELAPTPVLLNMAHGGVTPTFSVDEAKQMGFRIVIFPSLALNQVYKSVSTAFDLLRREGVVSYDREGGGDPSLRDLFGVCGLEDAMRFDRDAGGDMYSDGV</sequence>
<dbReference type="InterPro" id="IPR015813">
    <property type="entry name" value="Pyrv/PenolPyrv_kinase-like_dom"/>
</dbReference>
<name>A0A8H3HYE4_9LECA</name>
<dbReference type="InterPro" id="IPR018523">
    <property type="entry name" value="Isocitrate_lyase_ph_CS"/>
</dbReference>
<evidence type="ECO:0000313" key="3">
    <source>
        <dbReference type="EMBL" id="CAF9907582.1"/>
    </source>
</evidence>
<dbReference type="InterPro" id="IPR039556">
    <property type="entry name" value="ICL/PEPM"/>
</dbReference>
<feature type="compositionally biased region" description="Polar residues" evidence="2">
    <location>
        <begin position="13"/>
        <end position="22"/>
    </location>
</feature>
<dbReference type="Pfam" id="PF13714">
    <property type="entry name" value="PEP_mutase"/>
    <property type="match status" value="1"/>
</dbReference>
<feature type="region of interest" description="Disordered" evidence="2">
    <location>
        <begin position="1"/>
        <end position="23"/>
    </location>
</feature>
<dbReference type="SUPFAM" id="SSF51621">
    <property type="entry name" value="Phosphoenolpyruvate/pyruvate domain"/>
    <property type="match status" value="1"/>
</dbReference>
<dbReference type="PROSITE" id="PS00161">
    <property type="entry name" value="ISOCITRATE_LYASE"/>
    <property type="match status" value="1"/>
</dbReference>
<reference evidence="3" key="1">
    <citation type="submission" date="2021-03" db="EMBL/GenBank/DDBJ databases">
        <authorList>
            <person name="Tagirdzhanova G."/>
        </authorList>
    </citation>
    <scope>NUCLEOTIDE SEQUENCE</scope>
</reference>
<evidence type="ECO:0000256" key="1">
    <source>
        <dbReference type="ARBA" id="ARBA00001050"/>
    </source>
</evidence>
<comment type="catalytic activity">
    <reaction evidence="1">
        <text>(2S,3R)-3-hydroxybutane-1,2,3-tricarboxylate = pyruvate + succinate</text>
        <dbReference type="Rhea" id="RHEA:16809"/>
        <dbReference type="ChEBI" id="CHEBI:15361"/>
        <dbReference type="ChEBI" id="CHEBI:30031"/>
        <dbReference type="ChEBI" id="CHEBI:57429"/>
        <dbReference type="EC" id="4.1.3.30"/>
    </reaction>
</comment>
<dbReference type="PANTHER" id="PTHR42905">
    <property type="entry name" value="PHOSPHOENOLPYRUVATE CARBOXYLASE"/>
    <property type="match status" value="1"/>
</dbReference>
<accession>A0A8H3HYE4</accession>
<dbReference type="GO" id="GO:0046421">
    <property type="term" value="F:methylisocitrate lyase activity"/>
    <property type="evidence" value="ECO:0007669"/>
    <property type="project" value="UniProtKB-EC"/>
</dbReference>
<dbReference type="CDD" id="cd00377">
    <property type="entry name" value="ICL_PEPM"/>
    <property type="match status" value="1"/>
</dbReference>